<dbReference type="RefSeq" id="WP_136927222.1">
    <property type="nucleotide sequence ID" value="NZ_SSMQ01000002.1"/>
</dbReference>
<dbReference type="EMBL" id="SSMQ01000002">
    <property type="protein sequence ID" value="TKD12585.1"/>
    <property type="molecule type" value="Genomic_DNA"/>
</dbReference>
<evidence type="ECO:0000313" key="2">
    <source>
        <dbReference type="Proteomes" id="UP000309215"/>
    </source>
</evidence>
<dbReference type="Proteomes" id="UP000309215">
    <property type="component" value="Unassembled WGS sequence"/>
</dbReference>
<accession>A0A4U1JKM9</accession>
<protein>
    <recommendedName>
        <fullName evidence="3">Cysteinyl-tRNA synthetase</fullName>
    </recommendedName>
</protein>
<dbReference type="OrthoDB" id="5522316at2"/>
<dbReference type="AlphaFoldDB" id="A0A4U1JKM9"/>
<evidence type="ECO:0000313" key="1">
    <source>
        <dbReference type="EMBL" id="TKD12585.1"/>
    </source>
</evidence>
<gene>
    <name evidence="1" type="ORF">E8A74_02185</name>
</gene>
<evidence type="ECO:0008006" key="3">
    <source>
        <dbReference type="Google" id="ProtNLM"/>
    </source>
</evidence>
<name>A0A4U1JKM9_9BACT</name>
<sequence length="179" mass="20324">MSALHVEGRLSFSFGDDWQILKWDDHTAFQDGLKRFEGTRAVDFVGLLFGAPWFIEVKDFRDYRIENKQRLTSGELAKEIAWKVRDSIASMAWACQRTPLDRNDLGPFLRSLLGCKHKVPVVLWLEEDRPPTPAAASALAEAIKRELTWLNPKVLVMCRDLAEQHAIPGLVVTSQPAPR</sequence>
<reference evidence="1 2" key="1">
    <citation type="submission" date="2019-04" db="EMBL/GenBank/DDBJ databases">
        <authorList>
            <person name="Li Y."/>
            <person name="Wang J."/>
        </authorList>
    </citation>
    <scope>NUCLEOTIDE SEQUENCE [LARGE SCALE GENOMIC DNA]</scope>
    <source>
        <strain evidence="1 2">DSM 14668</strain>
    </source>
</reference>
<organism evidence="1 2">
    <name type="scientific">Polyangium fumosum</name>
    <dbReference type="NCBI Taxonomy" id="889272"/>
    <lineage>
        <taxon>Bacteria</taxon>
        <taxon>Pseudomonadati</taxon>
        <taxon>Myxococcota</taxon>
        <taxon>Polyangia</taxon>
        <taxon>Polyangiales</taxon>
        <taxon>Polyangiaceae</taxon>
        <taxon>Polyangium</taxon>
    </lineage>
</organism>
<comment type="caution">
    <text evidence="1">The sequence shown here is derived from an EMBL/GenBank/DDBJ whole genome shotgun (WGS) entry which is preliminary data.</text>
</comment>
<keyword evidence="2" id="KW-1185">Reference proteome</keyword>
<proteinExistence type="predicted"/>